<evidence type="ECO:0008006" key="3">
    <source>
        <dbReference type="Google" id="ProtNLM"/>
    </source>
</evidence>
<sequence length="831" mass="93759">MRKIMEKFVIIIIVIAAIAISGQNVKAESVYHFSKSNSAEYNQEEVFSVSDNVTISDFFYKPVYASVKVLKIEEGVTAFSWDILTTDSFPNLESIIIPSTLTKITSNGFGYTYGLNYLKTITVAEGNTSYKVVNGCLFNKNMTVLIQYPAASESESYVIPDTVTTIKNNAFIHTENLKTVTIGAGVERDQLKSIMGQLRNINAFKVSPFNKAYCSKDGVLFDKAGKILLLYPNGKGDEYFVPSGTVTLIKNSFYLSPIVKLTLPNGLKNINEGAFTQCNKLQEIYLPKTLVNLKIFDFLMLKSLKYIQVESGNKLYSSYRGILYNNAQTEIILVPGRYEESKLVFPSSLKKLELSTSLIKKANEITIPKNLKELSGGSGRSFQNIQIASGNKAFILYKGSLYNKNKTKLYLFKKQEKAEFPDTLEELPVGQLIHSGVKEFVFPPAAKINDTSNGIYDIPTLKIVSMPKGSKYYILDDGMLFSKDKSVLYDVPQETKTVIVPDSVNEISSILFYKRNIERINIPKNITDINPFELISLKSMEYIEVASDNSMYKSINGVLYNKDVTQLIYYPVKKKDSSYTMPDTVKKIDNSQIIIKNPYLESITLSGDLEYKDYGFSGSSSLKEINVSTKNPFYKSVEGVLYDSAMTKIIAYPYQKPGKIFIIPDSVTDATGLYSIYQVFVDKGESNYYYMVHLNPNLDTLAIGKNVEKLVDEDYYPNTLGGFPQLKKIMVNEGNQYYCMNNGILYDKNYTDMILYTAEHQDSVLKIPSTVKSIESIFFQSLIENNQIERIEVEAGNKSFRTYGTSLYGYFTTKKYYTIGDKEYHLDTSGD</sequence>
<reference evidence="1 2" key="2">
    <citation type="submission" date="2020-08" db="EMBL/GenBank/DDBJ databases">
        <authorList>
            <person name="Ueki A."/>
            <person name="Tonouchi A."/>
        </authorList>
    </citation>
    <scope>NUCLEOTIDE SEQUENCE [LARGE SCALE GENOMIC DNA]</scope>
    <source>
        <strain evidence="1 2">CTTW</strain>
    </source>
</reference>
<reference evidence="1 2" key="1">
    <citation type="submission" date="2020-08" db="EMBL/GenBank/DDBJ databases">
        <title>Draft genome sequencing of an Anaerocolumna strain isolated from anoxic soil subjected to BSD treatment.</title>
        <authorList>
            <person name="Uek A."/>
            <person name="Tonouchi A."/>
        </authorList>
    </citation>
    <scope>NUCLEOTIDE SEQUENCE [LARGE SCALE GENOMIC DNA]</scope>
    <source>
        <strain evidence="1 2">CTTW</strain>
    </source>
</reference>
<keyword evidence="2" id="KW-1185">Reference proteome</keyword>
<dbReference type="Proteomes" id="UP000515703">
    <property type="component" value="Chromosome"/>
</dbReference>
<proteinExistence type="predicted"/>
<dbReference type="InterPro" id="IPR026906">
    <property type="entry name" value="LRR_5"/>
</dbReference>
<dbReference type="AlphaFoldDB" id="A0A7I8DNA0"/>
<dbReference type="RefSeq" id="WP_185255617.1">
    <property type="nucleotide sequence ID" value="NZ_AP023368.1"/>
</dbReference>
<evidence type="ECO:0000313" key="1">
    <source>
        <dbReference type="EMBL" id="BCJ99893.1"/>
    </source>
</evidence>
<accession>A0A7I8DNA0</accession>
<evidence type="ECO:0000313" key="2">
    <source>
        <dbReference type="Proteomes" id="UP000515703"/>
    </source>
</evidence>
<dbReference type="EMBL" id="AP023368">
    <property type="protein sequence ID" value="BCJ99893.1"/>
    <property type="molecule type" value="Genomic_DNA"/>
</dbReference>
<organism evidence="1 2">
    <name type="scientific">Anaerocolumna chitinilytica</name>
    <dbReference type="NCBI Taxonomy" id="1727145"/>
    <lineage>
        <taxon>Bacteria</taxon>
        <taxon>Bacillati</taxon>
        <taxon>Bacillota</taxon>
        <taxon>Clostridia</taxon>
        <taxon>Lachnospirales</taxon>
        <taxon>Lachnospiraceae</taxon>
        <taxon>Anaerocolumna</taxon>
    </lineage>
</organism>
<name>A0A7I8DNA0_9FIRM</name>
<gene>
    <name evidence="1" type="ORF">bsdcttw_29340</name>
</gene>
<dbReference type="Pfam" id="PF13306">
    <property type="entry name" value="LRR_5"/>
    <property type="match status" value="3"/>
</dbReference>
<dbReference type="Gene3D" id="3.80.10.10">
    <property type="entry name" value="Ribonuclease Inhibitor"/>
    <property type="match status" value="6"/>
</dbReference>
<protein>
    <recommendedName>
        <fullName evidence="3">Leucine-rich repeat domain-containing protein</fullName>
    </recommendedName>
</protein>
<dbReference type="InterPro" id="IPR032675">
    <property type="entry name" value="LRR_dom_sf"/>
</dbReference>
<dbReference type="KEGG" id="acht:bsdcttw_29340"/>